<feature type="domain" description="Reverse transcriptase Ty1/copia-type" evidence="1">
    <location>
        <begin position="21"/>
        <end position="82"/>
    </location>
</feature>
<organism evidence="2 3">
    <name type="scientific">Vitis vinifera</name>
    <name type="common">Grape</name>
    <dbReference type="NCBI Taxonomy" id="29760"/>
    <lineage>
        <taxon>Eukaryota</taxon>
        <taxon>Viridiplantae</taxon>
        <taxon>Streptophyta</taxon>
        <taxon>Embryophyta</taxon>
        <taxon>Tracheophyta</taxon>
        <taxon>Spermatophyta</taxon>
        <taxon>Magnoliopsida</taxon>
        <taxon>eudicotyledons</taxon>
        <taxon>Gunneridae</taxon>
        <taxon>Pentapetalae</taxon>
        <taxon>rosids</taxon>
        <taxon>Vitales</taxon>
        <taxon>Vitaceae</taxon>
        <taxon>Viteae</taxon>
        <taxon>Vitis</taxon>
    </lineage>
</organism>
<dbReference type="InterPro" id="IPR013103">
    <property type="entry name" value="RVT_2"/>
</dbReference>
<evidence type="ECO:0000259" key="1">
    <source>
        <dbReference type="Pfam" id="PF07727"/>
    </source>
</evidence>
<dbReference type="EMBL" id="CP126665">
    <property type="protein sequence ID" value="WKA09255.1"/>
    <property type="molecule type" value="Genomic_DNA"/>
</dbReference>
<dbReference type="Pfam" id="PF07727">
    <property type="entry name" value="RVT_2"/>
    <property type="match status" value="1"/>
</dbReference>
<feature type="non-terminal residue" evidence="2">
    <location>
        <position position="1"/>
    </location>
</feature>
<sequence>AFKYPKWKAAVDEEVRALEKNGTWEITDLPRGKKPVGCKWIFTVKYKADGNVDRYKARLVAKGFTQSYGIDYQETFAPVAKLYCSCTFILGS</sequence>
<keyword evidence="3" id="KW-1185">Reference proteome</keyword>
<evidence type="ECO:0000313" key="2">
    <source>
        <dbReference type="EMBL" id="WKA09255.1"/>
    </source>
</evidence>
<proteinExistence type="predicted"/>
<accession>A0ABY9DRK9</accession>
<evidence type="ECO:0000313" key="3">
    <source>
        <dbReference type="Proteomes" id="UP001227230"/>
    </source>
</evidence>
<protein>
    <recommendedName>
        <fullName evidence="1">Reverse transcriptase Ty1/copia-type domain-containing protein</fullName>
    </recommendedName>
</protein>
<name>A0ABY9DRK9_VITVI</name>
<gene>
    <name evidence="2" type="ORF">VitviT2T_026920</name>
</gene>
<dbReference type="Proteomes" id="UP001227230">
    <property type="component" value="Chromosome 18"/>
</dbReference>
<reference evidence="2 3" key="1">
    <citation type="journal article" date="2023" name="Hortic Res">
        <title>The complete reference genome for grapevine (Vitis vinifera L.) genetics and breeding.</title>
        <authorList>
            <person name="Shi X."/>
            <person name="Cao S."/>
            <person name="Wang X."/>
            <person name="Huang S."/>
            <person name="Wang Y."/>
            <person name="Liu Z."/>
            <person name="Liu W."/>
            <person name="Leng X."/>
            <person name="Peng Y."/>
            <person name="Wang N."/>
            <person name="Wang Y."/>
            <person name="Ma Z."/>
            <person name="Xu X."/>
            <person name="Zhang F."/>
            <person name="Xue H."/>
            <person name="Zhong H."/>
            <person name="Wang Y."/>
            <person name="Zhang K."/>
            <person name="Velt A."/>
            <person name="Avia K."/>
            <person name="Holtgrawe D."/>
            <person name="Grimplet J."/>
            <person name="Matus J.T."/>
            <person name="Ware D."/>
            <person name="Wu X."/>
            <person name="Wang H."/>
            <person name="Liu C."/>
            <person name="Fang Y."/>
            <person name="Rustenholz C."/>
            <person name="Cheng Z."/>
            <person name="Xiao H."/>
            <person name="Zhou Y."/>
        </authorList>
    </citation>
    <scope>NUCLEOTIDE SEQUENCE [LARGE SCALE GENOMIC DNA]</scope>
    <source>
        <strain evidence="3">cv. Pinot noir / PN40024</strain>
        <tissue evidence="2">Leaf</tissue>
    </source>
</reference>